<dbReference type="InterPro" id="IPR037143">
    <property type="entry name" value="4-PPantetheinyl_Trfase_dom_sf"/>
</dbReference>
<dbReference type="EMBL" id="JBHTMP010000058">
    <property type="protein sequence ID" value="MFD1324807.1"/>
    <property type="molecule type" value="Genomic_DNA"/>
</dbReference>
<keyword evidence="5" id="KW-1185">Reference proteome</keyword>
<feature type="domain" description="4'-phosphopantetheinyl transferase" evidence="3">
    <location>
        <begin position="71"/>
        <end position="127"/>
    </location>
</feature>
<protein>
    <submittedName>
        <fullName evidence="4">4'-phosphopantetheinyl transferase family protein</fullName>
    </submittedName>
</protein>
<evidence type="ECO:0000313" key="5">
    <source>
        <dbReference type="Proteomes" id="UP001597260"/>
    </source>
</evidence>
<dbReference type="PANTHER" id="PTHR12215:SF10">
    <property type="entry name" value="L-AMINOADIPATE-SEMIALDEHYDE DEHYDROGENASE-PHOSPHOPANTETHEINYL TRANSFERASE"/>
    <property type="match status" value="1"/>
</dbReference>
<name>A0ABW3YJW6_9ACTN</name>
<proteinExistence type="inferred from homology"/>
<comment type="caution">
    <text evidence="4">The sequence shown here is derived from an EMBL/GenBank/DDBJ whole genome shotgun (WGS) entry which is preliminary data.</text>
</comment>
<dbReference type="PANTHER" id="PTHR12215">
    <property type="entry name" value="PHOSPHOPANTETHEINE TRANSFERASE"/>
    <property type="match status" value="1"/>
</dbReference>
<evidence type="ECO:0000259" key="3">
    <source>
        <dbReference type="Pfam" id="PF01648"/>
    </source>
</evidence>
<evidence type="ECO:0000256" key="1">
    <source>
        <dbReference type="ARBA" id="ARBA00010990"/>
    </source>
</evidence>
<accession>A0ABW3YJW6</accession>
<evidence type="ECO:0000313" key="4">
    <source>
        <dbReference type="EMBL" id="MFD1324807.1"/>
    </source>
</evidence>
<dbReference type="Pfam" id="PF01648">
    <property type="entry name" value="ACPS"/>
    <property type="match status" value="1"/>
</dbReference>
<dbReference type="InterPro" id="IPR050559">
    <property type="entry name" value="P-Pant_transferase_sf"/>
</dbReference>
<dbReference type="Gene3D" id="3.90.470.20">
    <property type="entry name" value="4'-phosphopantetheinyl transferase domain"/>
    <property type="match status" value="2"/>
</dbReference>
<reference evidence="5" key="1">
    <citation type="journal article" date="2019" name="Int. J. Syst. Evol. Microbiol.">
        <title>The Global Catalogue of Microorganisms (GCM) 10K type strain sequencing project: providing services to taxonomists for standard genome sequencing and annotation.</title>
        <authorList>
            <consortium name="The Broad Institute Genomics Platform"/>
            <consortium name="The Broad Institute Genome Sequencing Center for Infectious Disease"/>
            <person name="Wu L."/>
            <person name="Ma J."/>
        </authorList>
    </citation>
    <scope>NUCLEOTIDE SEQUENCE [LARGE SCALE GENOMIC DNA]</scope>
    <source>
        <strain evidence="5">JCM 31037</strain>
    </source>
</reference>
<dbReference type="GO" id="GO:0016740">
    <property type="term" value="F:transferase activity"/>
    <property type="evidence" value="ECO:0007669"/>
    <property type="project" value="UniProtKB-KW"/>
</dbReference>
<dbReference type="Proteomes" id="UP001597260">
    <property type="component" value="Unassembled WGS sequence"/>
</dbReference>
<gene>
    <name evidence="4" type="ORF">ACFQ4H_27350</name>
</gene>
<dbReference type="SUPFAM" id="SSF56214">
    <property type="entry name" value="4'-phosphopantetheinyl transferase"/>
    <property type="match status" value="2"/>
</dbReference>
<evidence type="ECO:0000256" key="2">
    <source>
        <dbReference type="ARBA" id="ARBA00022679"/>
    </source>
</evidence>
<sequence>MMIDVLLSVTQDAHTLARQAAARLADAPLAEVGVDREPDGRPVLTGAGAGLEVSISHSHGIAVVAVTAEGPIGVDVEQVRDLPSVELAARWFAPQEAAWVARHPDDFLLLWTQKEATGKAYGRGLRDGGLRRLMPLPPAANQPAALPQPGSSPGIVLTSWSYRVVTQPATEVVISVATVGTPVAGQVRVDFRDVSRTTSTSAM</sequence>
<keyword evidence="2 4" id="KW-0808">Transferase</keyword>
<dbReference type="InterPro" id="IPR008278">
    <property type="entry name" value="4-PPantetheinyl_Trfase_dom"/>
</dbReference>
<comment type="similarity">
    <text evidence="1">Belongs to the P-Pant transferase superfamily. Gsp/Sfp/HetI/AcpT family.</text>
</comment>
<organism evidence="4 5">
    <name type="scientific">Micromonospora sonneratiae</name>
    <dbReference type="NCBI Taxonomy" id="1184706"/>
    <lineage>
        <taxon>Bacteria</taxon>
        <taxon>Bacillati</taxon>
        <taxon>Actinomycetota</taxon>
        <taxon>Actinomycetes</taxon>
        <taxon>Micromonosporales</taxon>
        <taxon>Micromonosporaceae</taxon>
        <taxon>Micromonospora</taxon>
    </lineage>
</organism>